<dbReference type="AlphaFoldDB" id="A0A369BH22"/>
<accession>A0A369BH22</accession>
<reference evidence="1 2" key="1">
    <citation type="submission" date="2018-07" db="EMBL/GenBank/DDBJ databases">
        <title>Genomic Encyclopedia of Type Strains, Phase IV (KMG-IV): sequencing the most valuable type-strain genomes for metagenomic binning, comparative biology and taxonomic classification.</title>
        <authorList>
            <person name="Goeker M."/>
        </authorList>
    </citation>
    <scope>NUCLEOTIDE SEQUENCE [LARGE SCALE GENOMIC DNA]</scope>
    <source>
        <strain evidence="1 2">DSM 27016</strain>
    </source>
</reference>
<protein>
    <submittedName>
        <fullName evidence="1">Uncharacterized protein</fullName>
    </submittedName>
</protein>
<dbReference type="EMBL" id="QPJT01000001">
    <property type="protein sequence ID" value="RCX20850.1"/>
    <property type="molecule type" value="Genomic_DNA"/>
</dbReference>
<organism evidence="1 2">
    <name type="scientific">Anaerobacterium chartisolvens</name>
    <dbReference type="NCBI Taxonomy" id="1297424"/>
    <lineage>
        <taxon>Bacteria</taxon>
        <taxon>Bacillati</taxon>
        <taxon>Bacillota</taxon>
        <taxon>Clostridia</taxon>
        <taxon>Eubacteriales</taxon>
        <taxon>Oscillospiraceae</taxon>
        <taxon>Anaerobacterium</taxon>
    </lineage>
</organism>
<gene>
    <name evidence="1" type="ORF">DFR58_10152</name>
</gene>
<dbReference type="RefSeq" id="WP_114295808.1">
    <property type="nucleotide sequence ID" value="NZ_QPJT01000001.1"/>
</dbReference>
<keyword evidence="2" id="KW-1185">Reference proteome</keyword>
<evidence type="ECO:0000313" key="2">
    <source>
        <dbReference type="Proteomes" id="UP000253034"/>
    </source>
</evidence>
<proteinExistence type="predicted"/>
<evidence type="ECO:0000313" key="1">
    <source>
        <dbReference type="EMBL" id="RCX20850.1"/>
    </source>
</evidence>
<dbReference type="Proteomes" id="UP000253034">
    <property type="component" value="Unassembled WGS sequence"/>
</dbReference>
<sequence>MMDELERNYKTQDELVELGEQGMEVFAAYINGLEKELMETYGPQAEFSPDYRDCIFSAAEELGWEYEEYFKALGWGYPNYHSEEGKE</sequence>
<comment type="caution">
    <text evidence="1">The sequence shown here is derived from an EMBL/GenBank/DDBJ whole genome shotgun (WGS) entry which is preliminary data.</text>
</comment>
<name>A0A369BH22_9FIRM</name>